<dbReference type="Pfam" id="PF05132">
    <property type="entry name" value="RNA_pol_Rpc4"/>
    <property type="match status" value="1"/>
</dbReference>
<gene>
    <name evidence="6" type="ORF">J437_LFUL014846</name>
</gene>
<protein>
    <recommendedName>
        <fullName evidence="8">DNA-directed RNA polymerase III subunit RPC4</fullName>
    </recommendedName>
</protein>
<evidence type="ECO:0000256" key="4">
    <source>
        <dbReference type="ARBA" id="ARBA00023242"/>
    </source>
</evidence>
<keyword evidence="4" id="KW-0539">Nucleus</keyword>
<evidence type="ECO:0000313" key="7">
    <source>
        <dbReference type="Proteomes" id="UP000792457"/>
    </source>
</evidence>
<dbReference type="AlphaFoldDB" id="A0A8K0P548"/>
<feature type="region of interest" description="Disordered" evidence="5">
    <location>
        <begin position="1"/>
        <end position="121"/>
    </location>
</feature>
<dbReference type="GO" id="GO:0005666">
    <property type="term" value="C:RNA polymerase III complex"/>
    <property type="evidence" value="ECO:0007669"/>
    <property type="project" value="InterPro"/>
</dbReference>
<dbReference type="EMBL" id="KZ308777">
    <property type="protein sequence ID" value="KAG8234096.1"/>
    <property type="molecule type" value="Genomic_DNA"/>
</dbReference>
<name>A0A8K0P548_LADFU</name>
<evidence type="ECO:0008006" key="8">
    <source>
        <dbReference type="Google" id="ProtNLM"/>
    </source>
</evidence>
<evidence type="ECO:0000256" key="2">
    <source>
        <dbReference type="ARBA" id="ARBA00022478"/>
    </source>
</evidence>
<keyword evidence="7" id="KW-1185">Reference proteome</keyword>
<dbReference type="InterPro" id="IPR007811">
    <property type="entry name" value="RPC4"/>
</dbReference>
<comment type="subcellular location">
    <subcellularLocation>
        <location evidence="1">Nucleus</location>
    </subcellularLocation>
</comment>
<dbReference type="Proteomes" id="UP000792457">
    <property type="component" value="Unassembled WGS sequence"/>
</dbReference>
<evidence type="ECO:0000256" key="3">
    <source>
        <dbReference type="ARBA" id="ARBA00023163"/>
    </source>
</evidence>
<feature type="compositionally biased region" description="Basic and acidic residues" evidence="5">
    <location>
        <begin position="76"/>
        <end position="94"/>
    </location>
</feature>
<proteinExistence type="predicted"/>
<comment type="caution">
    <text evidence="6">The sequence shown here is derived from an EMBL/GenBank/DDBJ whole genome shotgun (WGS) entry which is preliminary data.</text>
</comment>
<reference evidence="6" key="2">
    <citation type="submission" date="2017-10" db="EMBL/GenBank/DDBJ databases">
        <title>Ladona fulva Genome sequencing and assembly.</title>
        <authorList>
            <person name="Murali S."/>
            <person name="Richards S."/>
            <person name="Bandaranaike D."/>
            <person name="Bellair M."/>
            <person name="Blankenburg K."/>
            <person name="Chao H."/>
            <person name="Dinh H."/>
            <person name="Doddapaneni H."/>
            <person name="Dugan-Rocha S."/>
            <person name="Elkadiri S."/>
            <person name="Gnanaolivu R."/>
            <person name="Hernandez B."/>
            <person name="Skinner E."/>
            <person name="Javaid M."/>
            <person name="Lee S."/>
            <person name="Li M."/>
            <person name="Ming W."/>
            <person name="Munidasa M."/>
            <person name="Muniz J."/>
            <person name="Nguyen L."/>
            <person name="Hughes D."/>
            <person name="Osuji N."/>
            <person name="Pu L.-L."/>
            <person name="Puazo M."/>
            <person name="Qu C."/>
            <person name="Quiroz J."/>
            <person name="Raj R."/>
            <person name="Weissenberger G."/>
            <person name="Xin Y."/>
            <person name="Zou X."/>
            <person name="Han Y."/>
            <person name="Worley K."/>
            <person name="Muzny D."/>
            <person name="Gibbs R."/>
        </authorList>
    </citation>
    <scope>NUCLEOTIDE SEQUENCE</scope>
    <source>
        <strain evidence="6">Sampled in the wild</strain>
    </source>
</reference>
<dbReference type="PANTHER" id="PTHR13408:SF0">
    <property type="entry name" value="DNA-DIRECTED RNA POLYMERASE III SUBUNIT RPC4"/>
    <property type="match status" value="1"/>
</dbReference>
<sequence length="444" mass="48650">MYKPRLISTMSIKKEDIKPIENGTQNPSGLLGRPNTISPKRLPSFKPPRDLTLGLPKASLAMTAKSRKKFTPNIPTRRDKSGDASDGKPGDDSSRQGNRGRRGKWEGRGRGGGPSRRNKPVFIQTAGSVFGEGIAEAPKRYHQNSEYSHSREDTGASLVKTKLNLERQEKVDKKEEDLKLQALLKCDFVDDPSSAPDESFRPISIPLLQERKFIKKEGGEDKVKSEGIKVEDDKGLLKIKTEPGWEESAKLPADNCLDAKVVVKEEPDSGDEGEVVHKQKQVVTQPAQKRGLNEYSIMELLESSKNGYVMLQLPTCLPGPKPDVEMPSRPGKSSSQPIDTSKVEESLDDVSDQLEECTLNTLPEGHLGTLRVRASGKAEIVLNGGYSLVVNPATQVGFLQELVSVDLNEAKSGGRMLVLGPVCSTLNCTPDLETMILSGEKWKS</sequence>
<reference evidence="6" key="1">
    <citation type="submission" date="2013-04" db="EMBL/GenBank/DDBJ databases">
        <authorList>
            <person name="Qu J."/>
            <person name="Murali S.C."/>
            <person name="Bandaranaike D."/>
            <person name="Bellair M."/>
            <person name="Blankenburg K."/>
            <person name="Chao H."/>
            <person name="Dinh H."/>
            <person name="Doddapaneni H."/>
            <person name="Downs B."/>
            <person name="Dugan-Rocha S."/>
            <person name="Elkadiri S."/>
            <person name="Gnanaolivu R.D."/>
            <person name="Hernandez B."/>
            <person name="Javaid M."/>
            <person name="Jayaseelan J.C."/>
            <person name="Lee S."/>
            <person name="Li M."/>
            <person name="Ming W."/>
            <person name="Munidasa M."/>
            <person name="Muniz J."/>
            <person name="Nguyen L."/>
            <person name="Ongeri F."/>
            <person name="Osuji N."/>
            <person name="Pu L.-L."/>
            <person name="Puazo M."/>
            <person name="Qu C."/>
            <person name="Quiroz J."/>
            <person name="Raj R."/>
            <person name="Weissenberger G."/>
            <person name="Xin Y."/>
            <person name="Zou X."/>
            <person name="Han Y."/>
            <person name="Richards S."/>
            <person name="Worley K."/>
            <person name="Muzny D."/>
            <person name="Gibbs R."/>
        </authorList>
    </citation>
    <scope>NUCLEOTIDE SEQUENCE</scope>
    <source>
        <strain evidence="6">Sampled in the wild</strain>
    </source>
</reference>
<keyword evidence="3" id="KW-0804">Transcription</keyword>
<accession>A0A8K0P548</accession>
<evidence type="ECO:0000313" key="6">
    <source>
        <dbReference type="EMBL" id="KAG8234096.1"/>
    </source>
</evidence>
<evidence type="ECO:0000256" key="5">
    <source>
        <dbReference type="SAM" id="MobiDB-lite"/>
    </source>
</evidence>
<dbReference type="PANTHER" id="PTHR13408">
    <property type="entry name" value="DNA-DIRECTED RNA POLYMERASE III"/>
    <property type="match status" value="1"/>
</dbReference>
<organism evidence="6 7">
    <name type="scientific">Ladona fulva</name>
    <name type="common">Scarce chaser dragonfly</name>
    <name type="synonym">Libellula fulva</name>
    <dbReference type="NCBI Taxonomy" id="123851"/>
    <lineage>
        <taxon>Eukaryota</taxon>
        <taxon>Metazoa</taxon>
        <taxon>Ecdysozoa</taxon>
        <taxon>Arthropoda</taxon>
        <taxon>Hexapoda</taxon>
        <taxon>Insecta</taxon>
        <taxon>Pterygota</taxon>
        <taxon>Palaeoptera</taxon>
        <taxon>Odonata</taxon>
        <taxon>Epiprocta</taxon>
        <taxon>Anisoptera</taxon>
        <taxon>Libelluloidea</taxon>
        <taxon>Libellulidae</taxon>
        <taxon>Ladona</taxon>
    </lineage>
</organism>
<dbReference type="GO" id="GO:0042797">
    <property type="term" value="P:tRNA transcription by RNA polymerase III"/>
    <property type="evidence" value="ECO:0007669"/>
    <property type="project" value="TreeGrafter"/>
</dbReference>
<dbReference type="GO" id="GO:0003677">
    <property type="term" value="F:DNA binding"/>
    <property type="evidence" value="ECO:0007669"/>
    <property type="project" value="InterPro"/>
</dbReference>
<keyword evidence="2" id="KW-0240">DNA-directed RNA polymerase</keyword>
<dbReference type="OrthoDB" id="5836119at2759"/>
<feature type="region of interest" description="Disordered" evidence="5">
    <location>
        <begin position="319"/>
        <end position="350"/>
    </location>
</feature>
<evidence type="ECO:0000256" key="1">
    <source>
        <dbReference type="ARBA" id="ARBA00004123"/>
    </source>
</evidence>